<evidence type="ECO:0000313" key="1">
    <source>
        <dbReference type="EMBL" id="KAK2026038.1"/>
    </source>
</evidence>
<dbReference type="AlphaFoldDB" id="A0AAD9M221"/>
<name>A0AAD9M221_9PEZI</name>
<proteinExistence type="predicted"/>
<dbReference type="Proteomes" id="UP001232148">
    <property type="component" value="Unassembled WGS sequence"/>
</dbReference>
<dbReference type="EMBL" id="MU842923">
    <property type="protein sequence ID" value="KAK2026038.1"/>
    <property type="molecule type" value="Genomic_DNA"/>
</dbReference>
<keyword evidence="2" id="KW-1185">Reference proteome</keyword>
<protein>
    <submittedName>
        <fullName evidence="1">Uncharacterized protein</fullName>
    </submittedName>
</protein>
<accession>A0AAD9M221</accession>
<reference evidence="1" key="1">
    <citation type="submission" date="2021-06" db="EMBL/GenBank/DDBJ databases">
        <title>Comparative genomics, transcriptomics and evolutionary studies reveal genomic signatures of adaptation to plant cell wall in hemibiotrophic fungi.</title>
        <authorList>
            <consortium name="DOE Joint Genome Institute"/>
            <person name="Baroncelli R."/>
            <person name="Diaz J.F."/>
            <person name="Benocci T."/>
            <person name="Peng M."/>
            <person name="Battaglia E."/>
            <person name="Haridas S."/>
            <person name="Andreopoulos W."/>
            <person name="Labutti K."/>
            <person name="Pangilinan J."/>
            <person name="Floch G.L."/>
            <person name="Makela M.R."/>
            <person name="Henrissat B."/>
            <person name="Grigoriev I.V."/>
            <person name="Crouch J.A."/>
            <person name="De Vries R.P."/>
            <person name="Sukno S.A."/>
            <person name="Thon M.R."/>
        </authorList>
    </citation>
    <scope>NUCLEOTIDE SEQUENCE</scope>
    <source>
        <strain evidence="1">MAFF235873</strain>
    </source>
</reference>
<evidence type="ECO:0000313" key="2">
    <source>
        <dbReference type="Proteomes" id="UP001232148"/>
    </source>
</evidence>
<organism evidence="1 2">
    <name type="scientific">Colletotrichum zoysiae</name>
    <dbReference type="NCBI Taxonomy" id="1216348"/>
    <lineage>
        <taxon>Eukaryota</taxon>
        <taxon>Fungi</taxon>
        <taxon>Dikarya</taxon>
        <taxon>Ascomycota</taxon>
        <taxon>Pezizomycotina</taxon>
        <taxon>Sordariomycetes</taxon>
        <taxon>Hypocreomycetidae</taxon>
        <taxon>Glomerellales</taxon>
        <taxon>Glomerellaceae</taxon>
        <taxon>Colletotrichum</taxon>
        <taxon>Colletotrichum graminicola species complex</taxon>
    </lineage>
</organism>
<sequence length="185" mass="20361">MRRSLIRSVWARLGEEGGRQMCLGKGEKASPSLAPMLVKLRHPLPISGSKWFGGAELMQDYLIITMAFLMELWHVDPLLRDRPEFAPIKRGGGSVGSAHCSRTYLPTQPAPRIHRLVWAFDHDRLSESSPRHDTHDGSELYYPRACRVLYFAYVSAGPGAAAGGQAGFCATVLPLAGPNRLAPRP</sequence>
<comment type="caution">
    <text evidence="1">The sequence shown here is derived from an EMBL/GenBank/DDBJ whole genome shotgun (WGS) entry which is preliminary data.</text>
</comment>
<gene>
    <name evidence="1" type="ORF">LX32DRAFT_36080</name>
</gene>